<name>A0A0H5RRW1_9EUKA</name>
<dbReference type="GO" id="GO:0010569">
    <property type="term" value="P:regulation of double-strand break repair via homologous recombination"/>
    <property type="evidence" value="ECO:0007669"/>
    <property type="project" value="TreeGrafter"/>
</dbReference>
<dbReference type="InterPro" id="IPR029715">
    <property type="entry name" value="FAM35A"/>
</dbReference>
<sequence length="294" mass="32392">MMAESVVSRNHDWNSFLAYQSLHLCEPINVVSIDALCPGTLSNLLAVVYRTSQELCSFSNRSTIVVTERSSKLLPISLWRNCSKWVQRIIEGDIILLTDIKISTFNGQWKGSTSFTSRMFKLPDPGPSSSLLSPRVRELSRLPITMRAISSDKSGLFLKPVKFGSLLEARTSTENGLYQGPATISVLHPSVSEPNLISLLVNSSSTSEDQYCDIVLLVDDDIVCKAGPNITRQLCADLCPSLVATTHSHIAYQLLSCLNAPHNQSFFVEISVIADIDANGMSCSREFLLTKLHL</sequence>
<dbReference type="GO" id="GO:0035861">
    <property type="term" value="C:site of double-strand break"/>
    <property type="evidence" value="ECO:0007669"/>
    <property type="project" value="TreeGrafter"/>
</dbReference>
<dbReference type="AlphaFoldDB" id="A0A0H5RRW1"/>
<dbReference type="Pfam" id="PF21669">
    <property type="entry name" value="SHLD2_OB1"/>
    <property type="match status" value="1"/>
</dbReference>
<dbReference type="EMBL" id="HACM01011017">
    <property type="protein sequence ID" value="CRZ11459.1"/>
    <property type="molecule type" value="Transcribed_RNA"/>
</dbReference>
<feature type="domain" description="Shieldin complex subunit 2 first OB fold" evidence="1">
    <location>
        <begin position="60"/>
        <end position="123"/>
    </location>
</feature>
<reference evidence="2" key="1">
    <citation type="submission" date="2015-04" db="EMBL/GenBank/DDBJ databases">
        <title>The genome sequence of the plant pathogenic Rhizarian Plasmodiophora brassicae reveals insights in its biotrophic life cycle and the origin of chitin synthesis.</title>
        <authorList>
            <person name="Schwelm A."/>
            <person name="Fogelqvist J."/>
            <person name="Knaust A."/>
            <person name="Julke S."/>
            <person name="Lilja T."/>
            <person name="Dhandapani V."/>
            <person name="Bonilla-Rosso G."/>
            <person name="Karlsson M."/>
            <person name="Shevchenko A."/>
            <person name="Choi S.R."/>
            <person name="Kim H.G."/>
            <person name="Park J.Y."/>
            <person name="Lim Y.P."/>
            <person name="Ludwig-Muller J."/>
            <person name="Dixelius C."/>
        </authorList>
    </citation>
    <scope>NUCLEOTIDE SEQUENCE</scope>
    <source>
        <tissue evidence="2">Potato root galls</tissue>
    </source>
</reference>
<organism evidence="2">
    <name type="scientific">Spongospora subterranea</name>
    <dbReference type="NCBI Taxonomy" id="70186"/>
    <lineage>
        <taxon>Eukaryota</taxon>
        <taxon>Sar</taxon>
        <taxon>Rhizaria</taxon>
        <taxon>Endomyxa</taxon>
        <taxon>Phytomyxea</taxon>
        <taxon>Plasmodiophorida</taxon>
        <taxon>Plasmodiophoridae</taxon>
        <taxon>Spongospora</taxon>
    </lineage>
</organism>
<dbReference type="Gene3D" id="2.40.50.140">
    <property type="entry name" value="Nucleic acid-binding proteins"/>
    <property type="match status" value="1"/>
</dbReference>
<accession>A0A0H5RRW1</accession>
<evidence type="ECO:0000313" key="2">
    <source>
        <dbReference type="EMBL" id="CRZ11459.1"/>
    </source>
</evidence>
<dbReference type="InterPro" id="IPR012340">
    <property type="entry name" value="NA-bd_OB-fold"/>
</dbReference>
<dbReference type="GO" id="GO:0005634">
    <property type="term" value="C:nucleus"/>
    <property type="evidence" value="ECO:0007669"/>
    <property type="project" value="TreeGrafter"/>
</dbReference>
<dbReference type="PANTHER" id="PTHR14495">
    <property type="entry name" value="SHIELDIN COMPLEX SUBUNIT 2"/>
    <property type="match status" value="1"/>
</dbReference>
<dbReference type="InterPro" id="IPR049507">
    <property type="entry name" value="SHLD2_OB1"/>
</dbReference>
<dbReference type="SUPFAM" id="SSF50249">
    <property type="entry name" value="Nucleic acid-binding proteins"/>
    <property type="match status" value="1"/>
</dbReference>
<proteinExistence type="predicted"/>
<protein>
    <recommendedName>
        <fullName evidence="1">Shieldin complex subunit 2 first OB fold domain-containing protein</fullName>
    </recommendedName>
</protein>
<evidence type="ECO:0000259" key="1">
    <source>
        <dbReference type="Pfam" id="PF21669"/>
    </source>
</evidence>
<dbReference type="PANTHER" id="PTHR14495:SF2">
    <property type="entry name" value="SHIELDIN COMPLEX SUBUNIT 2"/>
    <property type="match status" value="1"/>
</dbReference>